<dbReference type="PROSITE" id="PS00162">
    <property type="entry name" value="ALPHA_CA_1"/>
    <property type="match status" value="1"/>
</dbReference>
<evidence type="ECO:0000256" key="5">
    <source>
        <dbReference type="ARBA" id="ARBA00022525"/>
    </source>
</evidence>
<dbReference type="GO" id="GO:0008270">
    <property type="term" value="F:zinc ion binding"/>
    <property type="evidence" value="ECO:0007669"/>
    <property type="project" value="UniProtKB-UniRule"/>
</dbReference>
<dbReference type="Pfam" id="PF00042">
    <property type="entry name" value="Globin"/>
    <property type="match status" value="1"/>
</dbReference>
<dbReference type="PRINTS" id="PR00188">
    <property type="entry name" value="PLANTGLOBIN"/>
</dbReference>
<dbReference type="SMART" id="SM01057">
    <property type="entry name" value="Carb_anhydrase"/>
    <property type="match status" value="1"/>
</dbReference>
<evidence type="ECO:0000256" key="7">
    <source>
        <dbReference type="ARBA" id="ARBA00022833"/>
    </source>
</evidence>
<feature type="signal peptide" evidence="10">
    <location>
        <begin position="1"/>
        <end position="20"/>
    </location>
</feature>
<dbReference type="InterPro" id="IPR000971">
    <property type="entry name" value="Globin"/>
</dbReference>
<feature type="domain" description="Globin" evidence="11">
    <location>
        <begin position="389"/>
        <end position="536"/>
    </location>
</feature>
<evidence type="ECO:0000256" key="1">
    <source>
        <dbReference type="ARBA" id="ARBA00002904"/>
    </source>
</evidence>
<dbReference type="GO" id="GO:0004089">
    <property type="term" value="F:carbonate dehydratase activity"/>
    <property type="evidence" value="ECO:0007669"/>
    <property type="project" value="UniProtKB-UniRule"/>
</dbReference>
<name>K1RJ02_MAGGI</name>
<dbReference type="PROSITE" id="PS51144">
    <property type="entry name" value="ALPHA_CA_2"/>
    <property type="match status" value="1"/>
</dbReference>
<keyword evidence="7 10" id="KW-0862">Zinc</keyword>
<protein>
    <recommendedName>
        <fullName evidence="4 10">Carbonic anhydrase</fullName>
        <ecNumber evidence="4 10">4.2.1.1</ecNumber>
    </recommendedName>
</protein>
<dbReference type="InterPro" id="IPR018338">
    <property type="entry name" value="Carbonic_anhydrase_a-class_CS"/>
</dbReference>
<dbReference type="GO" id="GO:0005576">
    <property type="term" value="C:extracellular region"/>
    <property type="evidence" value="ECO:0007669"/>
    <property type="project" value="UniProtKB-SubCell"/>
</dbReference>
<dbReference type="InterPro" id="IPR023561">
    <property type="entry name" value="Carbonic_anhydrase_a-class"/>
</dbReference>
<evidence type="ECO:0000313" key="13">
    <source>
        <dbReference type="EMBL" id="EKC34226.1"/>
    </source>
</evidence>
<evidence type="ECO:0000259" key="11">
    <source>
        <dbReference type="PROSITE" id="PS01033"/>
    </source>
</evidence>
<comment type="subcellular location">
    <subcellularLocation>
        <location evidence="2">Secreted</location>
    </subcellularLocation>
</comment>
<dbReference type="Gene3D" id="3.10.200.10">
    <property type="entry name" value="Alpha carbonic anhydrase"/>
    <property type="match status" value="2"/>
</dbReference>
<dbReference type="PANTHER" id="PTHR18952:SF265">
    <property type="entry name" value="CARBONIC ANHYDRASE"/>
    <property type="match status" value="1"/>
</dbReference>
<dbReference type="CDD" id="cd12137">
    <property type="entry name" value="GbX"/>
    <property type="match status" value="1"/>
</dbReference>
<dbReference type="EMBL" id="JH816257">
    <property type="protein sequence ID" value="EKC34226.1"/>
    <property type="molecule type" value="Genomic_DNA"/>
</dbReference>
<feature type="domain" description="Alpha-carbonic anhydrase" evidence="12">
    <location>
        <begin position="42"/>
        <end position="399"/>
    </location>
</feature>
<reference evidence="13" key="1">
    <citation type="journal article" date="2012" name="Nature">
        <title>The oyster genome reveals stress adaptation and complexity of shell formation.</title>
        <authorList>
            <person name="Zhang G."/>
            <person name="Fang X."/>
            <person name="Guo X."/>
            <person name="Li L."/>
            <person name="Luo R."/>
            <person name="Xu F."/>
            <person name="Yang P."/>
            <person name="Zhang L."/>
            <person name="Wang X."/>
            <person name="Qi H."/>
            <person name="Xiong Z."/>
            <person name="Que H."/>
            <person name="Xie Y."/>
            <person name="Holland P.W."/>
            <person name="Paps J."/>
            <person name="Zhu Y."/>
            <person name="Wu F."/>
            <person name="Chen Y."/>
            <person name="Wang J."/>
            <person name="Peng C."/>
            <person name="Meng J."/>
            <person name="Yang L."/>
            <person name="Liu J."/>
            <person name="Wen B."/>
            <person name="Zhang N."/>
            <person name="Huang Z."/>
            <person name="Zhu Q."/>
            <person name="Feng Y."/>
            <person name="Mount A."/>
            <person name="Hedgecock D."/>
            <person name="Xu Z."/>
            <person name="Liu Y."/>
            <person name="Domazet-Loso T."/>
            <person name="Du Y."/>
            <person name="Sun X."/>
            <person name="Zhang S."/>
            <person name="Liu B."/>
            <person name="Cheng P."/>
            <person name="Jiang X."/>
            <person name="Li J."/>
            <person name="Fan D."/>
            <person name="Wang W."/>
            <person name="Fu W."/>
            <person name="Wang T."/>
            <person name="Wang B."/>
            <person name="Zhang J."/>
            <person name="Peng Z."/>
            <person name="Li Y."/>
            <person name="Li N."/>
            <person name="Wang J."/>
            <person name="Chen M."/>
            <person name="He Y."/>
            <person name="Tan F."/>
            <person name="Song X."/>
            <person name="Zheng Q."/>
            <person name="Huang R."/>
            <person name="Yang H."/>
            <person name="Du X."/>
            <person name="Chen L."/>
            <person name="Yang M."/>
            <person name="Gaffney P.M."/>
            <person name="Wang S."/>
            <person name="Luo L."/>
            <person name="She Z."/>
            <person name="Ming Y."/>
            <person name="Huang W."/>
            <person name="Zhang S."/>
            <person name="Huang B."/>
            <person name="Zhang Y."/>
            <person name="Qu T."/>
            <person name="Ni P."/>
            <person name="Miao G."/>
            <person name="Wang J."/>
            <person name="Wang Q."/>
            <person name="Steinberg C.E."/>
            <person name="Wang H."/>
            <person name="Li N."/>
            <person name="Qian L."/>
            <person name="Zhang G."/>
            <person name="Li Y."/>
            <person name="Yang H."/>
            <person name="Liu X."/>
            <person name="Wang J."/>
            <person name="Yin Y."/>
            <person name="Wang J."/>
        </authorList>
    </citation>
    <scope>NUCLEOTIDE SEQUENCE [LARGE SCALE GENOMIC DNA]</scope>
    <source>
        <strain evidence="13">05x7-T-G4-1.051#20</strain>
    </source>
</reference>
<dbReference type="PROSITE" id="PS01033">
    <property type="entry name" value="GLOBIN"/>
    <property type="match status" value="1"/>
</dbReference>
<comment type="function">
    <text evidence="1 10">Reversible hydration of carbon dioxide.</text>
</comment>
<accession>K1RJ02</accession>
<comment type="similarity">
    <text evidence="3 10">Belongs to the alpha-carbonic anhydrase family.</text>
</comment>
<keyword evidence="10" id="KW-0732">Signal</keyword>
<keyword evidence="8 10" id="KW-0456">Lyase</keyword>
<dbReference type="SUPFAM" id="SSF51069">
    <property type="entry name" value="Carbonic anhydrase"/>
    <property type="match status" value="1"/>
</dbReference>
<keyword evidence="6 10" id="KW-0479">Metal-binding</keyword>
<evidence type="ECO:0000259" key="12">
    <source>
        <dbReference type="PROSITE" id="PS51144"/>
    </source>
</evidence>
<dbReference type="HOGENOM" id="CLU_501791_0_0_1"/>
<dbReference type="InParanoid" id="K1RJ02"/>
<dbReference type="SUPFAM" id="SSF46458">
    <property type="entry name" value="Globin-like"/>
    <property type="match status" value="1"/>
</dbReference>
<evidence type="ECO:0000256" key="6">
    <source>
        <dbReference type="ARBA" id="ARBA00022723"/>
    </source>
</evidence>
<dbReference type="InterPro" id="IPR012292">
    <property type="entry name" value="Globin/Proto"/>
</dbReference>
<evidence type="ECO:0000256" key="2">
    <source>
        <dbReference type="ARBA" id="ARBA00004613"/>
    </source>
</evidence>
<dbReference type="Pfam" id="PF00194">
    <property type="entry name" value="Carb_anhydrase"/>
    <property type="match status" value="2"/>
</dbReference>
<gene>
    <name evidence="13" type="ORF">CGI_10014170</name>
</gene>
<dbReference type="PANTHER" id="PTHR18952">
    <property type="entry name" value="CARBONIC ANHYDRASE"/>
    <property type="match status" value="1"/>
</dbReference>
<feature type="chain" id="PRO_5036530371" description="Carbonic anhydrase" evidence="10">
    <location>
        <begin position="21"/>
        <end position="543"/>
    </location>
</feature>
<keyword evidence="5" id="KW-0964">Secreted</keyword>
<evidence type="ECO:0000256" key="3">
    <source>
        <dbReference type="ARBA" id="ARBA00010718"/>
    </source>
</evidence>
<sequence>MAQCLSSVVLLWISLGTVLGAGFLGVRPQSNDKCRYDDINEAHFSYDQNHCEGPMKWCNVHQCWSTCGSNIRQSPINIQTAETIREGFGDLQFRNLHLRVPANISNNGHSPDFDCKVETDEALRLKKNIILTNVPMRGDKQYIFAQLHIHIGNETNRTSDSNINDDEGSEHSIDGQFYPMEAHLVFYDSSFDNIGVAKPVNDSLVVLGVMIKDKDLCSLEEGKMNEKFYRKHCYRKRTKCKGRFAKRLSDNMEHYFEEIRNHDPVKPDLEKSSDDDIREYQCGDHPDLDFIYNNCMKRSTYESRNYREVESGISPLDVLPCDQSFYTYAGSLTTPPCYETVQWIVFKCPITVSKKAYRNLQLVQDSNEDDLKLLGVKRHIMTRGGPEPSLSEDQLELLEKSWNSIKVNIANIGVVAFMNLFQTHPEVKDAFLPFQQLAEDDMEHSAILRSHALRVMGTVDKCLTRIRTPEKLQSLMHELGERHVNYSAKYDFIDMVGGQFVHAIKPHLQDSWSEELGEAWVQLFRVLCYYMKKGMRDNNANAD</sequence>
<dbReference type="GO" id="GO:0019825">
    <property type="term" value="F:oxygen binding"/>
    <property type="evidence" value="ECO:0007669"/>
    <property type="project" value="InterPro"/>
</dbReference>
<evidence type="ECO:0000256" key="4">
    <source>
        <dbReference type="ARBA" id="ARBA00012925"/>
    </source>
</evidence>
<dbReference type="InterPro" id="IPR001148">
    <property type="entry name" value="CA_dom"/>
</dbReference>
<evidence type="ECO:0000256" key="9">
    <source>
        <dbReference type="ARBA" id="ARBA00048348"/>
    </source>
</evidence>
<dbReference type="Gene3D" id="1.10.490.10">
    <property type="entry name" value="Globins"/>
    <property type="match status" value="1"/>
</dbReference>
<organism evidence="13">
    <name type="scientific">Magallana gigas</name>
    <name type="common">Pacific oyster</name>
    <name type="synonym">Crassostrea gigas</name>
    <dbReference type="NCBI Taxonomy" id="29159"/>
    <lineage>
        <taxon>Eukaryota</taxon>
        <taxon>Metazoa</taxon>
        <taxon>Spiralia</taxon>
        <taxon>Lophotrochozoa</taxon>
        <taxon>Mollusca</taxon>
        <taxon>Bivalvia</taxon>
        <taxon>Autobranchia</taxon>
        <taxon>Pteriomorphia</taxon>
        <taxon>Ostreida</taxon>
        <taxon>Ostreoidea</taxon>
        <taxon>Ostreidae</taxon>
        <taxon>Magallana</taxon>
    </lineage>
</organism>
<dbReference type="InterPro" id="IPR036398">
    <property type="entry name" value="CA_dom_sf"/>
</dbReference>
<dbReference type="CDD" id="cd00326">
    <property type="entry name" value="alpha_CA"/>
    <property type="match status" value="1"/>
</dbReference>
<dbReference type="InterPro" id="IPR009050">
    <property type="entry name" value="Globin-like_sf"/>
</dbReference>
<evidence type="ECO:0000256" key="10">
    <source>
        <dbReference type="RuleBase" id="RU367011"/>
    </source>
</evidence>
<comment type="catalytic activity">
    <reaction evidence="9 10">
        <text>hydrogencarbonate + H(+) = CO2 + H2O</text>
        <dbReference type="Rhea" id="RHEA:10748"/>
        <dbReference type="ChEBI" id="CHEBI:15377"/>
        <dbReference type="ChEBI" id="CHEBI:15378"/>
        <dbReference type="ChEBI" id="CHEBI:16526"/>
        <dbReference type="ChEBI" id="CHEBI:17544"/>
        <dbReference type="EC" id="4.2.1.1"/>
    </reaction>
</comment>
<dbReference type="AlphaFoldDB" id="K1RJ02"/>
<comment type="cofactor">
    <cofactor evidence="10">
        <name>Zn(2+)</name>
        <dbReference type="ChEBI" id="CHEBI:29105"/>
    </cofactor>
</comment>
<proteinExistence type="inferred from homology"/>
<dbReference type="GO" id="GO:0020037">
    <property type="term" value="F:heme binding"/>
    <property type="evidence" value="ECO:0007669"/>
    <property type="project" value="InterPro"/>
</dbReference>
<evidence type="ECO:0000256" key="8">
    <source>
        <dbReference type="ARBA" id="ARBA00023239"/>
    </source>
</evidence>
<dbReference type="EC" id="4.2.1.1" evidence="4 10"/>